<reference evidence="2" key="1">
    <citation type="journal article" date="2022" name="bioRxiv">
        <title>Sequencing and chromosome-scale assembly of the giantPleurodeles waltlgenome.</title>
        <authorList>
            <person name="Brown T."/>
            <person name="Elewa A."/>
            <person name="Iarovenko S."/>
            <person name="Subramanian E."/>
            <person name="Araus A.J."/>
            <person name="Petzold A."/>
            <person name="Susuki M."/>
            <person name="Suzuki K.-i.T."/>
            <person name="Hayashi T."/>
            <person name="Toyoda A."/>
            <person name="Oliveira C."/>
            <person name="Osipova E."/>
            <person name="Leigh N.D."/>
            <person name="Simon A."/>
            <person name="Yun M.H."/>
        </authorList>
    </citation>
    <scope>NUCLEOTIDE SEQUENCE</scope>
    <source>
        <strain evidence="2">20211129_DDA</strain>
        <tissue evidence="2">Liver</tissue>
    </source>
</reference>
<feature type="compositionally biased region" description="Low complexity" evidence="1">
    <location>
        <begin position="136"/>
        <end position="157"/>
    </location>
</feature>
<keyword evidence="3" id="KW-1185">Reference proteome</keyword>
<comment type="caution">
    <text evidence="2">The sequence shown here is derived from an EMBL/GenBank/DDBJ whole genome shotgun (WGS) entry which is preliminary data.</text>
</comment>
<protein>
    <submittedName>
        <fullName evidence="2">Uncharacterized protein</fullName>
    </submittedName>
</protein>
<proteinExistence type="predicted"/>
<dbReference type="Proteomes" id="UP001066276">
    <property type="component" value="Chromosome 5"/>
</dbReference>
<evidence type="ECO:0000313" key="2">
    <source>
        <dbReference type="EMBL" id="KAJ1153189.1"/>
    </source>
</evidence>
<organism evidence="2 3">
    <name type="scientific">Pleurodeles waltl</name>
    <name type="common">Iberian ribbed newt</name>
    <dbReference type="NCBI Taxonomy" id="8319"/>
    <lineage>
        <taxon>Eukaryota</taxon>
        <taxon>Metazoa</taxon>
        <taxon>Chordata</taxon>
        <taxon>Craniata</taxon>
        <taxon>Vertebrata</taxon>
        <taxon>Euteleostomi</taxon>
        <taxon>Amphibia</taxon>
        <taxon>Batrachia</taxon>
        <taxon>Caudata</taxon>
        <taxon>Salamandroidea</taxon>
        <taxon>Salamandridae</taxon>
        <taxon>Pleurodelinae</taxon>
        <taxon>Pleurodeles</taxon>
    </lineage>
</organism>
<evidence type="ECO:0000256" key="1">
    <source>
        <dbReference type="SAM" id="MobiDB-lite"/>
    </source>
</evidence>
<feature type="region of interest" description="Disordered" evidence="1">
    <location>
        <begin position="132"/>
        <end position="179"/>
    </location>
</feature>
<name>A0AAV7RLP9_PLEWA</name>
<dbReference type="EMBL" id="JANPWB010000009">
    <property type="protein sequence ID" value="KAJ1153189.1"/>
    <property type="molecule type" value="Genomic_DNA"/>
</dbReference>
<dbReference type="AlphaFoldDB" id="A0AAV7RLP9"/>
<accession>A0AAV7RLP9</accession>
<evidence type="ECO:0000313" key="3">
    <source>
        <dbReference type="Proteomes" id="UP001066276"/>
    </source>
</evidence>
<gene>
    <name evidence="2" type="ORF">NDU88_005951</name>
</gene>
<sequence length="209" mass="23502">MREGSFWLGARRDVCYRLGHLCRAVYSLCMAAYNDELGDEYYVDDPAGSFEQDLVYALDACVRHMVYQALDRAIRPSKHLIGYAEQQGWVAPSGSQMLEEHSLSGGSQALKQGRNPHTADFESLIRTLAREHDYNTSSTPKSKSKNYLDSSSSGHSSDQGDDPTLKRKQKTHHQDVSIPTPKVLTFDKRALFIPDLPYGRIFNDVTTPD</sequence>